<dbReference type="Gene3D" id="3.30.70.360">
    <property type="match status" value="1"/>
</dbReference>
<evidence type="ECO:0000256" key="3">
    <source>
        <dbReference type="ARBA" id="ARBA00022801"/>
    </source>
</evidence>
<evidence type="ECO:0000256" key="2">
    <source>
        <dbReference type="ARBA" id="ARBA00022723"/>
    </source>
</evidence>
<keyword evidence="3" id="KW-0378">Hydrolase</keyword>
<feature type="active site" description="Proton acceptor" evidence="5">
    <location>
        <position position="148"/>
    </location>
</feature>
<dbReference type="EMBL" id="NEVM01000005">
    <property type="protein sequence ID" value="OZI31808.1"/>
    <property type="molecule type" value="Genomic_DNA"/>
</dbReference>
<dbReference type="AlphaFoldDB" id="A0A261S381"/>
<evidence type="ECO:0000256" key="1">
    <source>
        <dbReference type="ARBA" id="ARBA00001947"/>
    </source>
</evidence>
<comment type="cofactor">
    <cofactor evidence="1">
        <name>Zn(2+)</name>
        <dbReference type="ChEBI" id="CHEBI:29105"/>
    </cofactor>
</comment>
<keyword evidence="2" id="KW-0479">Metal-binding</keyword>
<organism evidence="7 8">
    <name type="scientific">Bordetella genomosp. 10</name>
    <dbReference type="NCBI Taxonomy" id="1416804"/>
    <lineage>
        <taxon>Bacteria</taxon>
        <taxon>Pseudomonadati</taxon>
        <taxon>Pseudomonadota</taxon>
        <taxon>Betaproteobacteria</taxon>
        <taxon>Burkholderiales</taxon>
        <taxon>Alcaligenaceae</taxon>
        <taxon>Bordetella</taxon>
    </lineage>
</organism>
<dbReference type="OrthoDB" id="9776600at2"/>
<accession>A0A261S381</accession>
<dbReference type="Proteomes" id="UP000216020">
    <property type="component" value="Unassembled WGS sequence"/>
</dbReference>
<sequence>MSALPASPDLPDSAALAAGIRSWIECESPSNYPAGVAAMAALVEKQARAAGLTAQLSTLGDATGPLLYVTNRAQGDTRPGILVLAHLDTVHPVGTLGENPCRIEGDKLYGPGSYDMKGGIYLALTALATLAKPGATRLPIDFLMVPDEETGSHASRASIESYARNARYGLVCEPARPNGGKCVTARKGTGMLRLQVKGRPAHAGMQHEKGRSAIREMAHQVLALEAMTDYERGVTVSVGTINGGTVTNTVPALCNCVVDFRVPDMEAAADTLSRMRGLKAVGADVALDIDVELNRPPMVKSEATTQLLGKARLFATAAGFQLDDAPMTGGGSDANFTSAMGVPTLDGLGADGDGAHTLNEYILVSTLAPRAHFWQLLLRDLE</sequence>
<dbReference type="InterPro" id="IPR011650">
    <property type="entry name" value="Peptidase_M20_dimer"/>
</dbReference>
<evidence type="ECO:0000259" key="6">
    <source>
        <dbReference type="Pfam" id="PF07687"/>
    </source>
</evidence>
<dbReference type="PANTHER" id="PTHR43808:SF9">
    <property type="entry name" value="BLL0789 PROTEIN"/>
    <property type="match status" value="1"/>
</dbReference>
<dbReference type="Gene3D" id="3.40.630.10">
    <property type="entry name" value="Zn peptidases"/>
    <property type="match status" value="1"/>
</dbReference>
<comment type="caution">
    <text evidence="7">The sequence shown here is derived from an EMBL/GenBank/DDBJ whole genome shotgun (WGS) entry which is preliminary data.</text>
</comment>
<dbReference type="InterPro" id="IPR017150">
    <property type="entry name" value="Pept_M20_glutamate_carboxypep"/>
</dbReference>
<feature type="active site" evidence="5">
    <location>
        <position position="88"/>
    </location>
</feature>
<dbReference type="PANTHER" id="PTHR43808">
    <property type="entry name" value="ACETYLORNITHINE DEACETYLASE"/>
    <property type="match status" value="1"/>
</dbReference>
<reference evidence="8" key="1">
    <citation type="submission" date="2017-05" db="EMBL/GenBank/DDBJ databases">
        <title>Complete and WGS of Bordetella genogroups.</title>
        <authorList>
            <person name="Spilker T."/>
            <person name="Lipuma J."/>
        </authorList>
    </citation>
    <scope>NUCLEOTIDE SEQUENCE [LARGE SCALE GENOMIC DNA]</scope>
    <source>
        <strain evidence="8">AU16122</strain>
    </source>
</reference>
<dbReference type="RefSeq" id="WP_094856215.1">
    <property type="nucleotide sequence ID" value="NZ_NEVM01000005.1"/>
</dbReference>
<dbReference type="SUPFAM" id="SSF55031">
    <property type="entry name" value="Bacterial exopeptidase dimerisation domain"/>
    <property type="match status" value="1"/>
</dbReference>
<dbReference type="InterPro" id="IPR002933">
    <property type="entry name" value="Peptidase_M20"/>
</dbReference>
<name>A0A261S381_9BORD</name>
<dbReference type="InterPro" id="IPR001261">
    <property type="entry name" value="ArgE/DapE_CS"/>
</dbReference>
<protein>
    <submittedName>
        <fullName evidence="7">Peptidase</fullName>
    </submittedName>
</protein>
<dbReference type="InterPro" id="IPR036264">
    <property type="entry name" value="Bact_exopeptidase_dim_dom"/>
</dbReference>
<proteinExistence type="predicted"/>
<dbReference type="Pfam" id="PF01546">
    <property type="entry name" value="Peptidase_M20"/>
    <property type="match status" value="1"/>
</dbReference>
<dbReference type="InterPro" id="IPR050072">
    <property type="entry name" value="Peptidase_M20A"/>
</dbReference>
<keyword evidence="4" id="KW-0862">Zinc</keyword>
<gene>
    <name evidence="7" type="ORF">CAL29_28500</name>
</gene>
<evidence type="ECO:0000256" key="5">
    <source>
        <dbReference type="PIRSR" id="PIRSR037238-1"/>
    </source>
</evidence>
<evidence type="ECO:0000313" key="8">
    <source>
        <dbReference type="Proteomes" id="UP000216020"/>
    </source>
</evidence>
<dbReference type="Pfam" id="PF07687">
    <property type="entry name" value="M20_dimer"/>
    <property type="match status" value="1"/>
</dbReference>
<dbReference type="PROSITE" id="PS00758">
    <property type="entry name" value="ARGE_DAPE_CPG2_1"/>
    <property type="match status" value="1"/>
</dbReference>
<evidence type="ECO:0000256" key="4">
    <source>
        <dbReference type="ARBA" id="ARBA00022833"/>
    </source>
</evidence>
<feature type="domain" description="Peptidase M20 dimerisation" evidence="6">
    <location>
        <begin position="184"/>
        <end position="276"/>
    </location>
</feature>
<dbReference type="GO" id="GO:0046872">
    <property type="term" value="F:metal ion binding"/>
    <property type="evidence" value="ECO:0007669"/>
    <property type="project" value="UniProtKB-KW"/>
</dbReference>
<dbReference type="CDD" id="cd03885">
    <property type="entry name" value="M20_CPDG2"/>
    <property type="match status" value="1"/>
</dbReference>
<dbReference type="SUPFAM" id="SSF53187">
    <property type="entry name" value="Zn-dependent exopeptidases"/>
    <property type="match status" value="1"/>
</dbReference>
<dbReference type="GO" id="GO:0016787">
    <property type="term" value="F:hydrolase activity"/>
    <property type="evidence" value="ECO:0007669"/>
    <property type="project" value="UniProtKB-KW"/>
</dbReference>
<keyword evidence="8" id="KW-1185">Reference proteome</keyword>
<dbReference type="PIRSF" id="PIRSF037238">
    <property type="entry name" value="Carboxypeptidase_G2"/>
    <property type="match status" value="1"/>
</dbReference>
<evidence type="ECO:0000313" key="7">
    <source>
        <dbReference type="EMBL" id="OZI31808.1"/>
    </source>
</evidence>